<dbReference type="AlphaFoldDB" id="A0AAQ3N4Z9"/>
<evidence type="ECO:0000313" key="2">
    <source>
        <dbReference type="Proteomes" id="UP001374535"/>
    </source>
</evidence>
<dbReference type="EMBL" id="CP144694">
    <property type="protein sequence ID" value="WVZ02997.1"/>
    <property type="molecule type" value="Genomic_DNA"/>
</dbReference>
<evidence type="ECO:0000313" key="1">
    <source>
        <dbReference type="EMBL" id="WVZ02997.1"/>
    </source>
</evidence>
<protein>
    <submittedName>
        <fullName evidence="1">Uncharacterized protein</fullName>
    </submittedName>
</protein>
<dbReference type="InterPro" id="IPR052107">
    <property type="entry name" value="HEAT6"/>
</dbReference>
<sequence>MCVETPSRKSSELVGSPTTFINEKVTIAAIKVLDEALRAISGFQGTEDLSDDKLMDIPFAYDCIRTKKVSSAPSYDVEEKDDVIVNFEACDSGIQQWCEAIEKHMPLILCHSSAMKALILEDWFKGLCSSGEGMIDAQDKGITDRKRVMICSALQSLVELYRDKQQDAIAEKFEKLKNNL</sequence>
<dbReference type="Proteomes" id="UP001374535">
    <property type="component" value="Chromosome 7"/>
</dbReference>
<proteinExistence type="predicted"/>
<dbReference type="PANTHER" id="PTHR13366">
    <property type="entry name" value="MALARIA ANTIGEN-RELATED"/>
    <property type="match status" value="1"/>
</dbReference>
<dbReference type="PANTHER" id="PTHR13366:SF0">
    <property type="entry name" value="HEAT REPEAT-CONTAINING PROTEIN 6"/>
    <property type="match status" value="1"/>
</dbReference>
<reference evidence="1 2" key="1">
    <citation type="journal article" date="2023" name="Life. Sci Alliance">
        <title>Evolutionary insights into 3D genome organization and epigenetic landscape of Vigna mungo.</title>
        <authorList>
            <person name="Junaid A."/>
            <person name="Singh B."/>
            <person name="Bhatia S."/>
        </authorList>
    </citation>
    <scope>NUCLEOTIDE SEQUENCE [LARGE SCALE GENOMIC DNA]</scope>
    <source>
        <strain evidence="1">Urdbean</strain>
    </source>
</reference>
<name>A0AAQ3N4Z9_VIGMU</name>
<organism evidence="1 2">
    <name type="scientific">Vigna mungo</name>
    <name type="common">Black gram</name>
    <name type="synonym">Phaseolus mungo</name>
    <dbReference type="NCBI Taxonomy" id="3915"/>
    <lineage>
        <taxon>Eukaryota</taxon>
        <taxon>Viridiplantae</taxon>
        <taxon>Streptophyta</taxon>
        <taxon>Embryophyta</taxon>
        <taxon>Tracheophyta</taxon>
        <taxon>Spermatophyta</taxon>
        <taxon>Magnoliopsida</taxon>
        <taxon>eudicotyledons</taxon>
        <taxon>Gunneridae</taxon>
        <taxon>Pentapetalae</taxon>
        <taxon>rosids</taxon>
        <taxon>fabids</taxon>
        <taxon>Fabales</taxon>
        <taxon>Fabaceae</taxon>
        <taxon>Papilionoideae</taxon>
        <taxon>50 kb inversion clade</taxon>
        <taxon>NPAAA clade</taxon>
        <taxon>indigoferoid/millettioid clade</taxon>
        <taxon>Phaseoleae</taxon>
        <taxon>Vigna</taxon>
    </lineage>
</organism>
<accession>A0AAQ3N4Z9</accession>
<keyword evidence="2" id="KW-1185">Reference proteome</keyword>
<gene>
    <name evidence="1" type="ORF">V8G54_023803</name>
</gene>